<feature type="domain" description="Peptidase M48" evidence="15">
    <location>
        <begin position="237"/>
        <end position="445"/>
    </location>
</feature>
<evidence type="ECO:0000259" key="15">
    <source>
        <dbReference type="Pfam" id="PF01435"/>
    </source>
</evidence>
<dbReference type="FunFam" id="3.30.2010.10:FF:000002">
    <property type="entry name" value="CAAX prenyl protease"/>
    <property type="match status" value="1"/>
</dbReference>
<gene>
    <name evidence="17" type="ORF">H696_05044</name>
</gene>
<feature type="transmembrane region" description="Helical" evidence="14">
    <location>
        <begin position="321"/>
        <end position="339"/>
    </location>
</feature>
<keyword evidence="6 14" id="KW-0256">Endoplasmic reticulum</keyword>
<evidence type="ECO:0000256" key="6">
    <source>
        <dbReference type="ARBA" id="ARBA00022824"/>
    </source>
</evidence>
<dbReference type="Gene3D" id="3.30.2010.10">
    <property type="entry name" value="Metalloproteases ('zincins'), catalytic domain"/>
    <property type="match status" value="1"/>
</dbReference>
<keyword evidence="4 13" id="KW-0479">Metal-binding</keyword>
<feature type="domain" description="CAAX prenyl protease 1 N-terminal" evidence="16">
    <location>
        <begin position="47"/>
        <end position="233"/>
    </location>
</feature>
<evidence type="ECO:0000259" key="16">
    <source>
        <dbReference type="Pfam" id="PF16491"/>
    </source>
</evidence>
<dbReference type="EMBL" id="KB932208">
    <property type="protein sequence ID" value="KCV68760.1"/>
    <property type="molecule type" value="Genomic_DNA"/>
</dbReference>
<keyword evidence="9 14" id="KW-0482">Metalloprotease</keyword>
<proteinExistence type="inferred from homology"/>
<evidence type="ECO:0000256" key="4">
    <source>
        <dbReference type="ARBA" id="ARBA00022723"/>
    </source>
</evidence>
<dbReference type="InterPro" id="IPR027057">
    <property type="entry name" value="CAXX_Prtase_1"/>
</dbReference>
<keyword evidence="7 13" id="KW-0862">Zinc</keyword>
<dbReference type="GO" id="GO:0004222">
    <property type="term" value="F:metalloendopeptidase activity"/>
    <property type="evidence" value="ECO:0007669"/>
    <property type="project" value="UniProtKB-UniRule"/>
</dbReference>
<feature type="transmembrane region" description="Helical" evidence="14">
    <location>
        <begin position="179"/>
        <end position="198"/>
    </location>
</feature>
<dbReference type="PANTHER" id="PTHR10120">
    <property type="entry name" value="CAAX PRENYL PROTEASE 1"/>
    <property type="match status" value="1"/>
</dbReference>
<dbReference type="GeneID" id="20529769"/>
<comment type="similarity">
    <text evidence="14">Belongs to the peptidase M48A family.</text>
</comment>
<protein>
    <recommendedName>
        <fullName evidence="14">CAAX prenyl protease</fullName>
        <ecNumber evidence="14">3.4.24.84</ecNumber>
    </recommendedName>
</protein>
<sequence>MADIASGLLAAKPEVASLTIAGFSLKSILATFFLATFLFERYISVRQIRMTRIKKRPAILNGIVDDDEKFLKTQDYSYDKLVFGFVTSTLEMFKSMVFFHFDLLKATWDLSAHLLEAYGPASLAGNQLAISLILQNILFLSETLLELPQSLYYNFVIEERYGFNKQTLRLFATDQVKNLFISMIIQTAIILPIIYLIGWGGERFYLWVYFFLLAFQLVFLNIYPTLIQPLFNKYEPLPEGPLRDTIYKLAKKISFPLTAIYTVDGSKRSGHANAYFYGFFNNKRIVIYDTLIKSLELPEVEAVMAHELGHWYHSHNLKNMAIQQVSTFSMMYAFSFFVFNRSLYSSFGFHVPADQELPYLVGLTLFLQCWSALNLAMKLLMNMVSRSFEFQADAFACGLGYGKVLRSGLLKMQLENMSQMLPDSLYSLYNYTHPPMLERISAIDKLLQKKD</sequence>
<evidence type="ECO:0000256" key="14">
    <source>
        <dbReference type="RuleBase" id="RU366005"/>
    </source>
</evidence>
<evidence type="ECO:0000256" key="12">
    <source>
        <dbReference type="PIRSR" id="PIRSR627057-1"/>
    </source>
</evidence>
<evidence type="ECO:0000256" key="13">
    <source>
        <dbReference type="PIRSR" id="PIRSR627057-2"/>
    </source>
</evidence>
<dbReference type="RefSeq" id="XP_009497192.1">
    <property type="nucleotide sequence ID" value="XM_009498917.1"/>
</dbReference>
<comment type="subcellular location">
    <subcellularLocation>
        <location evidence="1 14">Endoplasmic reticulum membrane</location>
        <topology evidence="1 14">Multi-pass membrane protein</topology>
    </subcellularLocation>
</comment>
<dbReference type="AlphaFoldDB" id="A0A058Z3B6"/>
<keyword evidence="8 14" id="KW-1133">Transmembrane helix</keyword>
<comment type="catalytic activity">
    <reaction evidence="11 14">
        <text>Hydrolyzes the peptide bond -P2-(S-farnesyl or geranylgeranyl)C-P1'-P2'-P3'-COOH where P1' and P2' are amino acids with aliphatic side chains and P3' is any C-terminal residue.</text>
        <dbReference type="EC" id="3.4.24.84"/>
    </reaction>
</comment>
<reference evidence="17" key="1">
    <citation type="submission" date="2013-04" db="EMBL/GenBank/DDBJ databases">
        <title>The Genome Sequence of Fonticula alba ATCC 38817.</title>
        <authorList>
            <consortium name="The Broad Institute Genomics Platform"/>
            <person name="Russ C."/>
            <person name="Cuomo C."/>
            <person name="Burger G."/>
            <person name="Gray M.W."/>
            <person name="Holland P.W.H."/>
            <person name="King N."/>
            <person name="Lang F.B.F."/>
            <person name="Roger A.J."/>
            <person name="Ruiz-Trillo I."/>
            <person name="Brown M."/>
            <person name="Walker B."/>
            <person name="Young S."/>
            <person name="Zeng Q."/>
            <person name="Gargeya S."/>
            <person name="Fitzgerald M."/>
            <person name="Haas B."/>
            <person name="Abouelleil A."/>
            <person name="Allen A.W."/>
            <person name="Alvarado L."/>
            <person name="Arachchi H.M."/>
            <person name="Berlin A.M."/>
            <person name="Chapman S.B."/>
            <person name="Gainer-Dewar J."/>
            <person name="Goldberg J."/>
            <person name="Griggs A."/>
            <person name="Gujja S."/>
            <person name="Hansen M."/>
            <person name="Howarth C."/>
            <person name="Imamovic A."/>
            <person name="Ireland A."/>
            <person name="Larimer J."/>
            <person name="McCowan C."/>
            <person name="Murphy C."/>
            <person name="Pearson M."/>
            <person name="Poon T.W."/>
            <person name="Priest M."/>
            <person name="Roberts A."/>
            <person name="Saif S."/>
            <person name="Shea T."/>
            <person name="Sisk P."/>
            <person name="Sykes S."/>
            <person name="Wortman J."/>
            <person name="Nusbaum C."/>
            <person name="Birren B."/>
        </authorList>
    </citation>
    <scope>NUCLEOTIDE SEQUENCE [LARGE SCALE GENOMIC DNA]</scope>
    <source>
        <strain evidence="17">ATCC 38817</strain>
    </source>
</reference>
<dbReference type="GO" id="GO:0046872">
    <property type="term" value="F:metal ion binding"/>
    <property type="evidence" value="ECO:0007669"/>
    <property type="project" value="UniProtKB-UniRule"/>
</dbReference>
<feature type="binding site" evidence="13">
    <location>
        <position position="389"/>
    </location>
    <ligand>
        <name>Zn(2+)</name>
        <dbReference type="ChEBI" id="CHEBI:29105"/>
        <note>catalytic</note>
    </ligand>
</feature>
<dbReference type="CDD" id="cd07343">
    <property type="entry name" value="M48A_Zmpste24p_like"/>
    <property type="match status" value="1"/>
</dbReference>
<organism evidence="17">
    <name type="scientific">Fonticula alba</name>
    <name type="common">Slime mold</name>
    <dbReference type="NCBI Taxonomy" id="691883"/>
    <lineage>
        <taxon>Eukaryota</taxon>
        <taxon>Rotosphaerida</taxon>
        <taxon>Fonticulaceae</taxon>
        <taxon>Fonticula</taxon>
    </lineage>
</organism>
<evidence type="ECO:0000313" key="18">
    <source>
        <dbReference type="Proteomes" id="UP000030693"/>
    </source>
</evidence>
<evidence type="ECO:0000256" key="1">
    <source>
        <dbReference type="ARBA" id="ARBA00004477"/>
    </source>
</evidence>
<dbReference type="GO" id="GO:0071586">
    <property type="term" value="P:CAAX-box protein processing"/>
    <property type="evidence" value="ECO:0007669"/>
    <property type="project" value="UniProtKB-UniRule"/>
</dbReference>
<dbReference type="Pfam" id="PF16491">
    <property type="entry name" value="Peptidase_M48_N"/>
    <property type="match status" value="1"/>
</dbReference>
<feature type="transmembrane region" description="Helical" evidence="14">
    <location>
        <begin position="15"/>
        <end position="39"/>
    </location>
</feature>
<accession>A0A058Z3B6</accession>
<keyword evidence="2 14" id="KW-0645">Protease</keyword>
<evidence type="ECO:0000256" key="8">
    <source>
        <dbReference type="ARBA" id="ARBA00022989"/>
    </source>
</evidence>
<evidence type="ECO:0000256" key="5">
    <source>
        <dbReference type="ARBA" id="ARBA00022801"/>
    </source>
</evidence>
<keyword evidence="18" id="KW-1185">Reference proteome</keyword>
<comment type="cofactor">
    <cofactor evidence="13 14">
        <name>Zn(2+)</name>
        <dbReference type="ChEBI" id="CHEBI:29105"/>
    </cofactor>
    <text evidence="13 14">Binds 1 zinc ion per subunit.</text>
</comment>
<feature type="binding site" evidence="13">
    <location>
        <position position="310"/>
    </location>
    <ligand>
        <name>Zn(2+)</name>
        <dbReference type="ChEBI" id="CHEBI:29105"/>
        <note>catalytic</note>
    </ligand>
</feature>
<dbReference type="Proteomes" id="UP000030693">
    <property type="component" value="Unassembled WGS sequence"/>
</dbReference>
<evidence type="ECO:0000256" key="2">
    <source>
        <dbReference type="ARBA" id="ARBA00022670"/>
    </source>
</evidence>
<evidence type="ECO:0000313" key="17">
    <source>
        <dbReference type="EMBL" id="KCV68760.1"/>
    </source>
</evidence>
<dbReference type="eggNOG" id="KOG2719">
    <property type="taxonomic scope" value="Eukaryota"/>
</dbReference>
<evidence type="ECO:0000256" key="7">
    <source>
        <dbReference type="ARBA" id="ARBA00022833"/>
    </source>
</evidence>
<dbReference type="STRING" id="691883.A0A058Z3B6"/>
<evidence type="ECO:0000256" key="11">
    <source>
        <dbReference type="ARBA" id="ARBA00044456"/>
    </source>
</evidence>
<dbReference type="Pfam" id="PF01435">
    <property type="entry name" value="Peptidase_M48"/>
    <property type="match status" value="1"/>
</dbReference>
<feature type="transmembrane region" description="Helical" evidence="14">
    <location>
        <begin position="204"/>
        <end position="223"/>
    </location>
</feature>
<keyword evidence="5 14" id="KW-0378">Hydrolase</keyword>
<feature type="binding site" evidence="13">
    <location>
        <position position="306"/>
    </location>
    <ligand>
        <name>Zn(2+)</name>
        <dbReference type="ChEBI" id="CHEBI:29105"/>
        <note>catalytic</note>
    </ligand>
</feature>
<dbReference type="InterPro" id="IPR001915">
    <property type="entry name" value="Peptidase_M48"/>
</dbReference>
<evidence type="ECO:0000256" key="9">
    <source>
        <dbReference type="ARBA" id="ARBA00023049"/>
    </source>
</evidence>
<dbReference type="GO" id="GO:0005789">
    <property type="term" value="C:endoplasmic reticulum membrane"/>
    <property type="evidence" value="ECO:0007669"/>
    <property type="project" value="UniProtKB-SubCell"/>
</dbReference>
<evidence type="ECO:0000256" key="10">
    <source>
        <dbReference type="ARBA" id="ARBA00023136"/>
    </source>
</evidence>
<comment type="function">
    <text evidence="14">Proteolytically removes the C-terminal three residues of farnesylated proteins.</text>
</comment>
<dbReference type="EC" id="3.4.24.84" evidence="14"/>
<dbReference type="InterPro" id="IPR032456">
    <property type="entry name" value="Peptidase_M48_N"/>
</dbReference>
<keyword evidence="10 14" id="KW-0472">Membrane</keyword>
<dbReference type="OrthoDB" id="360839at2759"/>
<name>A0A058Z3B6_FONAL</name>
<keyword evidence="3 14" id="KW-0812">Transmembrane</keyword>
<feature type="active site" description="Proton donor" evidence="12">
    <location>
        <position position="393"/>
    </location>
</feature>
<evidence type="ECO:0000256" key="3">
    <source>
        <dbReference type="ARBA" id="ARBA00022692"/>
    </source>
</evidence>
<feature type="transmembrane region" description="Helical" evidence="14">
    <location>
        <begin position="359"/>
        <end position="377"/>
    </location>
</feature>
<feature type="active site" evidence="12">
    <location>
        <position position="307"/>
    </location>
</feature>
<dbReference type="OMA" id="FVIEEKF"/>